<evidence type="ECO:0000313" key="1">
    <source>
        <dbReference type="EMBL" id="KAG5586434.1"/>
    </source>
</evidence>
<dbReference type="EMBL" id="JACXVP010000009">
    <property type="protein sequence ID" value="KAG5586434.1"/>
    <property type="molecule type" value="Genomic_DNA"/>
</dbReference>
<evidence type="ECO:0000313" key="2">
    <source>
        <dbReference type="Proteomes" id="UP000824120"/>
    </source>
</evidence>
<organism evidence="1 2">
    <name type="scientific">Solanum commersonii</name>
    <name type="common">Commerson's wild potato</name>
    <name type="synonym">Commerson's nightshade</name>
    <dbReference type="NCBI Taxonomy" id="4109"/>
    <lineage>
        <taxon>Eukaryota</taxon>
        <taxon>Viridiplantae</taxon>
        <taxon>Streptophyta</taxon>
        <taxon>Embryophyta</taxon>
        <taxon>Tracheophyta</taxon>
        <taxon>Spermatophyta</taxon>
        <taxon>Magnoliopsida</taxon>
        <taxon>eudicotyledons</taxon>
        <taxon>Gunneridae</taxon>
        <taxon>Pentapetalae</taxon>
        <taxon>asterids</taxon>
        <taxon>lamiids</taxon>
        <taxon>Solanales</taxon>
        <taxon>Solanaceae</taxon>
        <taxon>Solanoideae</taxon>
        <taxon>Solaneae</taxon>
        <taxon>Solanum</taxon>
    </lineage>
</organism>
<comment type="caution">
    <text evidence="1">The sequence shown here is derived from an EMBL/GenBank/DDBJ whole genome shotgun (WGS) entry which is preliminary data.</text>
</comment>
<proteinExistence type="predicted"/>
<keyword evidence="2" id="KW-1185">Reference proteome</keyword>
<reference evidence="1 2" key="1">
    <citation type="submission" date="2020-09" db="EMBL/GenBank/DDBJ databases">
        <title>De no assembly of potato wild relative species, Solanum commersonii.</title>
        <authorList>
            <person name="Cho K."/>
        </authorList>
    </citation>
    <scope>NUCLEOTIDE SEQUENCE [LARGE SCALE GENOMIC DNA]</scope>
    <source>
        <strain evidence="1">LZ3.2</strain>
        <tissue evidence="1">Leaf</tissue>
    </source>
</reference>
<protein>
    <submittedName>
        <fullName evidence="1">Uncharacterized protein</fullName>
    </submittedName>
</protein>
<dbReference type="AlphaFoldDB" id="A0A9J5XFK4"/>
<gene>
    <name evidence="1" type="ORF">H5410_046868</name>
</gene>
<sequence length="69" mass="7745">MVLMLISSPTPIVTWTCSLTCLSLKSKKISEKLVRIMAMPATLLECFCRSCLGKRLSLFNTLLKKTHLT</sequence>
<accession>A0A9J5XFK4</accession>
<name>A0A9J5XFK4_SOLCO</name>
<dbReference type="Proteomes" id="UP000824120">
    <property type="component" value="Chromosome 9"/>
</dbReference>